<sequence length="173" mass="18930">MSGLVKNGAVIADVWSRPADDAALPTDAPVVVSKARFLSEAGDLRGRNAPLGLSLRAGDTLDGLEGDLNRFALIALDFPAYTDGRAYSLARLLRERHGYTGDLRAEGDVLWDQIPLMKRCGFDEFAIRDDRVLNALIEGRIQDVPVHYQPAGREDVEIQPPGARPWLRLEPGA</sequence>
<keyword evidence="2" id="KW-1185">Reference proteome</keyword>
<dbReference type="InterPro" id="IPR008318">
    <property type="entry name" value="UCP030820"/>
</dbReference>
<dbReference type="EMBL" id="SLWL01000004">
    <property type="protein sequence ID" value="TCO14267.1"/>
    <property type="molecule type" value="Genomic_DNA"/>
</dbReference>
<gene>
    <name evidence="1" type="ORF">EV666_104220</name>
</gene>
<evidence type="ECO:0000313" key="2">
    <source>
        <dbReference type="Proteomes" id="UP000294881"/>
    </source>
</evidence>
<accession>A0A4R2GUT6</accession>
<evidence type="ECO:0000313" key="1">
    <source>
        <dbReference type="EMBL" id="TCO14267.1"/>
    </source>
</evidence>
<dbReference type="RefSeq" id="WP_132005218.1">
    <property type="nucleotide sequence ID" value="NZ_JBHUNN010000002.1"/>
</dbReference>
<organism evidence="1 2">
    <name type="scientific">Camelimonas lactis</name>
    <dbReference type="NCBI Taxonomy" id="659006"/>
    <lineage>
        <taxon>Bacteria</taxon>
        <taxon>Pseudomonadati</taxon>
        <taxon>Pseudomonadota</taxon>
        <taxon>Alphaproteobacteria</taxon>
        <taxon>Hyphomicrobiales</taxon>
        <taxon>Chelatococcaceae</taxon>
        <taxon>Camelimonas</taxon>
    </lineage>
</organism>
<dbReference type="Proteomes" id="UP000294881">
    <property type="component" value="Unassembled WGS sequence"/>
</dbReference>
<reference evidence="1 2" key="1">
    <citation type="submission" date="2019-03" db="EMBL/GenBank/DDBJ databases">
        <title>Genomic Encyclopedia of Type Strains, Phase IV (KMG-IV): sequencing the most valuable type-strain genomes for metagenomic binning, comparative biology and taxonomic classification.</title>
        <authorList>
            <person name="Goeker M."/>
        </authorList>
    </citation>
    <scope>NUCLEOTIDE SEQUENCE [LARGE SCALE GENOMIC DNA]</scope>
    <source>
        <strain evidence="1 2">DSM 22958</strain>
    </source>
</reference>
<dbReference type="OrthoDB" id="9800421at2"/>
<protein>
    <submittedName>
        <fullName evidence="1">Uncharacterized protein (DUF934 family)</fullName>
    </submittedName>
</protein>
<proteinExistence type="predicted"/>
<dbReference type="AlphaFoldDB" id="A0A4R2GUT6"/>
<name>A0A4R2GUT6_9HYPH</name>
<dbReference type="PIRSF" id="PIRSF030820">
    <property type="entry name" value="UCP030820"/>
    <property type="match status" value="1"/>
</dbReference>
<comment type="caution">
    <text evidence="1">The sequence shown here is derived from an EMBL/GenBank/DDBJ whole genome shotgun (WGS) entry which is preliminary data.</text>
</comment>
<dbReference type="Pfam" id="PF06073">
    <property type="entry name" value="DUF934"/>
    <property type="match status" value="1"/>
</dbReference>